<dbReference type="PROSITE" id="PS50850">
    <property type="entry name" value="MFS"/>
    <property type="match status" value="1"/>
</dbReference>
<keyword evidence="3" id="KW-0813">Transport</keyword>
<feature type="transmembrane region" description="Helical" evidence="25">
    <location>
        <begin position="100"/>
        <end position="118"/>
    </location>
</feature>
<comment type="catalytic activity">
    <reaction evidence="11">
        <text>L-alpha-aminoacyl-L-histidine(out) = L-alpha-aminoacyl-L-histidine(in)</text>
        <dbReference type="Rhea" id="RHEA:79375"/>
        <dbReference type="ChEBI" id="CHEBI:229967"/>
    </reaction>
</comment>
<comment type="catalytic activity">
    <reaction evidence="9">
        <text>L-histidyl-glycine(out) = L-histidyl-glycine(in)</text>
        <dbReference type="Rhea" id="RHEA:79395"/>
        <dbReference type="ChEBI" id="CHEBI:229957"/>
    </reaction>
</comment>
<evidence type="ECO:0000256" key="17">
    <source>
        <dbReference type="ARBA" id="ARBA00044903"/>
    </source>
</evidence>
<comment type="function">
    <text evidence="23">Lysosomal dipeptide uniporter that selectively exports lysine, arginine or histidine-containing dipeptides with a net positive charge from the lysosome lumen into the cytosol. Could play a role in a specific type of protein O-glycosylation indirectly regulating macrophages migration and tissue invasion. Also essential for liver homeostasis.</text>
</comment>
<comment type="subunit">
    <text evidence="24">Homodimer. Interacts with lysosomal protein GLMP (via lumenal domain); the interaction starts while both proteins are still in the endoplasmic reticulum and is required for stabilization of MFSD1 in lysosomes but has no direct effect on its targeting to lysosomes or transporter activity.</text>
</comment>
<evidence type="ECO:0000259" key="26">
    <source>
        <dbReference type="PROSITE" id="PS50850"/>
    </source>
</evidence>
<dbReference type="InterPro" id="IPR020846">
    <property type="entry name" value="MFS_dom"/>
</dbReference>
<evidence type="ECO:0000256" key="22">
    <source>
        <dbReference type="ARBA" id="ARBA00045018"/>
    </source>
</evidence>
<feature type="transmembrane region" description="Helical" evidence="25">
    <location>
        <begin position="184"/>
        <end position="203"/>
    </location>
</feature>
<dbReference type="PANTHER" id="PTHR23512">
    <property type="entry name" value="MAJOR FACILITATOR SUPERFAMILY DOMAIN-CONTAINING PROTEIN 1"/>
    <property type="match status" value="1"/>
</dbReference>
<comment type="catalytic activity">
    <reaction evidence="13">
        <text>L-alpha-aminoacyl-L-lysine(out) = L-alpha-aminoacyl-L-lysine(in)</text>
        <dbReference type="Rhea" id="RHEA:79383"/>
        <dbReference type="ChEBI" id="CHEBI:229966"/>
    </reaction>
</comment>
<gene>
    <name evidence="27" type="ORF">GCM10010995_09390</name>
</gene>
<evidence type="ECO:0000256" key="16">
    <source>
        <dbReference type="ARBA" id="ARBA00044900"/>
    </source>
</evidence>
<evidence type="ECO:0000256" key="6">
    <source>
        <dbReference type="ARBA" id="ARBA00023136"/>
    </source>
</evidence>
<feature type="transmembrane region" description="Helical" evidence="25">
    <location>
        <begin position="309"/>
        <end position="337"/>
    </location>
</feature>
<feature type="transmembrane region" description="Helical" evidence="25">
    <location>
        <begin position="46"/>
        <end position="65"/>
    </location>
</feature>
<dbReference type="AlphaFoldDB" id="A0A8J3E8L7"/>
<dbReference type="InterPro" id="IPR011701">
    <property type="entry name" value="MFS"/>
</dbReference>
<comment type="catalytic activity">
    <reaction evidence="10">
        <text>L-alpha-aminoacyl-L-arginine(out) = L-alpha-aminoacyl-L-arginine(in)</text>
        <dbReference type="Rhea" id="RHEA:79367"/>
        <dbReference type="ChEBI" id="CHEBI:229968"/>
    </reaction>
</comment>
<dbReference type="Pfam" id="PF07690">
    <property type="entry name" value="MFS_1"/>
    <property type="match status" value="1"/>
</dbReference>
<evidence type="ECO:0000256" key="21">
    <source>
        <dbReference type="ARBA" id="ARBA00044985"/>
    </source>
</evidence>
<comment type="catalytic activity">
    <reaction evidence="15">
        <text>L-arginyl-L-alpha-amino acid(out) = L-arginyl-L-alpha-amino acid(in)</text>
        <dbReference type="Rhea" id="RHEA:79371"/>
        <dbReference type="ChEBI" id="CHEBI:84315"/>
    </reaction>
</comment>
<keyword evidence="4 25" id="KW-0812">Transmembrane</keyword>
<dbReference type="EMBL" id="BMJS01000007">
    <property type="protein sequence ID" value="GGF94272.1"/>
    <property type="molecule type" value="Genomic_DNA"/>
</dbReference>
<keyword evidence="28" id="KW-1185">Reference proteome</keyword>
<comment type="catalytic activity">
    <reaction evidence="14">
        <text>L-aspartyl-L-lysine(out) = L-aspartyl-L-lysine(in)</text>
        <dbReference type="Rhea" id="RHEA:79411"/>
        <dbReference type="ChEBI" id="CHEBI:229953"/>
    </reaction>
</comment>
<comment type="subcellular location">
    <subcellularLocation>
        <location evidence="1">Lysosome membrane</location>
        <topology evidence="1">Multi-pass membrane protein</topology>
    </subcellularLocation>
</comment>
<dbReference type="GO" id="GO:0022857">
    <property type="term" value="F:transmembrane transporter activity"/>
    <property type="evidence" value="ECO:0007669"/>
    <property type="project" value="InterPro"/>
</dbReference>
<evidence type="ECO:0000256" key="5">
    <source>
        <dbReference type="ARBA" id="ARBA00022989"/>
    </source>
</evidence>
<evidence type="ECO:0000256" key="4">
    <source>
        <dbReference type="ARBA" id="ARBA00022692"/>
    </source>
</evidence>
<protein>
    <recommendedName>
        <fullName evidence="21">Lysosomal dipeptide transporter MFSD1</fullName>
    </recommendedName>
    <alternativeName>
        <fullName evidence="22">Major facilitator superfamily domain-containing protein 1</fullName>
    </alternativeName>
</protein>
<feature type="transmembrane region" description="Helical" evidence="25">
    <location>
        <begin position="255"/>
        <end position="274"/>
    </location>
</feature>
<evidence type="ECO:0000256" key="8">
    <source>
        <dbReference type="ARBA" id="ARBA00044876"/>
    </source>
</evidence>
<evidence type="ECO:0000256" key="19">
    <source>
        <dbReference type="ARBA" id="ARBA00044919"/>
    </source>
</evidence>
<evidence type="ECO:0000256" key="13">
    <source>
        <dbReference type="ARBA" id="ARBA00044893"/>
    </source>
</evidence>
<evidence type="ECO:0000256" key="23">
    <source>
        <dbReference type="ARBA" id="ARBA00045709"/>
    </source>
</evidence>
<comment type="catalytic activity">
    <reaction evidence="18">
        <text>L-histidyl-L-alpha-amino acid(out) = L-histidyl-L-alpha-amino acid(in)</text>
        <dbReference type="Rhea" id="RHEA:79379"/>
        <dbReference type="ChEBI" id="CHEBI:229964"/>
    </reaction>
</comment>
<evidence type="ECO:0000256" key="20">
    <source>
        <dbReference type="ARBA" id="ARBA00044924"/>
    </source>
</evidence>
<organism evidence="27 28">
    <name type="scientific">Cysteiniphilum litorale</name>
    <dbReference type="NCBI Taxonomy" id="2056700"/>
    <lineage>
        <taxon>Bacteria</taxon>
        <taxon>Pseudomonadati</taxon>
        <taxon>Pseudomonadota</taxon>
        <taxon>Gammaproteobacteria</taxon>
        <taxon>Thiotrichales</taxon>
        <taxon>Fastidiosibacteraceae</taxon>
        <taxon>Cysteiniphilum</taxon>
    </lineage>
</organism>
<comment type="catalytic activity">
    <reaction evidence="20">
        <text>L-lysyl-glycine(out) = L-lysyl-glycine(in)</text>
        <dbReference type="Rhea" id="RHEA:79407"/>
        <dbReference type="ChEBI" id="CHEBI:191202"/>
    </reaction>
</comment>
<dbReference type="Gene3D" id="1.20.1250.20">
    <property type="entry name" value="MFS general substrate transporter like domains"/>
    <property type="match status" value="2"/>
</dbReference>
<dbReference type="Proteomes" id="UP000636949">
    <property type="component" value="Unassembled WGS sequence"/>
</dbReference>
<dbReference type="PANTHER" id="PTHR23512:SF3">
    <property type="entry name" value="MAJOR FACILITATOR SUPERFAMILY DOMAIN-CONTAINING PROTEIN 1"/>
    <property type="match status" value="1"/>
</dbReference>
<comment type="catalytic activity">
    <reaction evidence="12">
        <text>L-lysyl-L-alpha-amino acid(out) = L-lysyl-L-alpha-amino acid(in)</text>
        <dbReference type="Rhea" id="RHEA:79387"/>
        <dbReference type="ChEBI" id="CHEBI:229965"/>
    </reaction>
</comment>
<evidence type="ECO:0000256" key="2">
    <source>
        <dbReference type="ARBA" id="ARBA00008335"/>
    </source>
</evidence>
<comment type="similarity">
    <text evidence="2">Belongs to the major facilitator superfamily.</text>
</comment>
<comment type="catalytic activity">
    <reaction evidence="16">
        <text>L-lysyl-L-lysine(out) = L-lysyl-L-lysine(in)</text>
        <dbReference type="Rhea" id="RHEA:79403"/>
        <dbReference type="ChEBI" id="CHEBI:229956"/>
    </reaction>
</comment>
<evidence type="ECO:0000256" key="12">
    <source>
        <dbReference type="ARBA" id="ARBA00044891"/>
    </source>
</evidence>
<feature type="transmembrane region" description="Helical" evidence="25">
    <location>
        <begin position="352"/>
        <end position="372"/>
    </location>
</feature>
<reference evidence="27" key="2">
    <citation type="submission" date="2020-09" db="EMBL/GenBank/DDBJ databases">
        <authorList>
            <person name="Sun Q."/>
            <person name="Zhou Y."/>
        </authorList>
    </citation>
    <scope>NUCLEOTIDE SEQUENCE</scope>
    <source>
        <strain evidence="27">CGMCC 1.15758</strain>
    </source>
</reference>
<keyword evidence="5 25" id="KW-1133">Transmembrane helix</keyword>
<feature type="transmembrane region" description="Helical" evidence="25">
    <location>
        <begin position="12"/>
        <end position="34"/>
    </location>
</feature>
<feature type="domain" description="Major facilitator superfamily (MFS) profile" evidence="26">
    <location>
        <begin position="1"/>
        <end position="379"/>
    </location>
</feature>
<evidence type="ECO:0000313" key="28">
    <source>
        <dbReference type="Proteomes" id="UP000636949"/>
    </source>
</evidence>
<evidence type="ECO:0000256" key="18">
    <source>
        <dbReference type="ARBA" id="ARBA00044912"/>
    </source>
</evidence>
<evidence type="ECO:0000256" key="15">
    <source>
        <dbReference type="ARBA" id="ARBA00044899"/>
    </source>
</evidence>
<evidence type="ECO:0000256" key="25">
    <source>
        <dbReference type="SAM" id="Phobius"/>
    </source>
</evidence>
<evidence type="ECO:0000256" key="24">
    <source>
        <dbReference type="ARBA" id="ARBA00046376"/>
    </source>
</evidence>
<comment type="catalytic activity">
    <reaction evidence="8">
        <text>L-lysyl-L-alanine(out) = L-lysyl-L-alanine(in)</text>
        <dbReference type="Rhea" id="RHEA:79399"/>
        <dbReference type="ChEBI" id="CHEBI:229954"/>
    </reaction>
</comment>
<feature type="transmembrane region" description="Helical" evidence="25">
    <location>
        <begin position="223"/>
        <end position="243"/>
    </location>
</feature>
<evidence type="ECO:0000256" key="10">
    <source>
        <dbReference type="ARBA" id="ARBA00044881"/>
    </source>
</evidence>
<comment type="catalytic activity">
    <reaction evidence="17">
        <text>L-arginyl-glycine(out) = L-arginyl-glycine(in)</text>
        <dbReference type="Rhea" id="RHEA:79391"/>
        <dbReference type="ChEBI" id="CHEBI:229955"/>
    </reaction>
</comment>
<feature type="transmembrane region" description="Helical" evidence="25">
    <location>
        <begin position="130"/>
        <end position="152"/>
    </location>
</feature>
<name>A0A8J3E8L7_9GAMM</name>
<keyword evidence="6 25" id="KW-0472">Membrane</keyword>
<feature type="transmembrane region" description="Helical" evidence="25">
    <location>
        <begin position="280"/>
        <end position="297"/>
    </location>
</feature>
<dbReference type="GO" id="GO:0005765">
    <property type="term" value="C:lysosomal membrane"/>
    <property type="evidence" value="ECO:0007669"/>
    <property type="project" value="UniProtKB-SubCell"/>
</dbReference>
<evidence type="ECO:0000256" key="14">
    <source>
        <dbReference type="ARBA" id="ARBA00044898"/>
    </source>
</evidence>
<dbReference type="InterPro" id="IPR036259">
    <property type="entry name" value="MFS_trans_sf"/>
</dbReference>
<comment type="catalytic activity">
    <reaction evidence="19">
        <text>L-alanyl-L-lysine(out) = L-alanyl-L-lysine(in)</text>
        <dbReference type="Rhea" id="RHEA:79415"/>
        <dbReference type="ChEBI" id="CHEBI:192470"/>
    </reaction>
</comment>
<proteinExistence type="inferred from homology"/>
<evidence type="ECO:0000256" key="1">
    <source>
        <dbReference type="ARBA" id="ARBA00004155"/>
    </source>
</evidence>
<comment type="caution">
    <text evidence="27">The sequence shown here is derived from an EMBL/GenBank/DDBJ whole genome shotgun (WGS) entry which is preliminary data.</text>
</comment>
<keyword evidence="7" id="KW-0458">Lysosome</keyword>
<evidence type="ECO:0000256" key="9">
    <source>
        <dbReference type="ARBA" id="ARBA00044878"/>
    </source>
</evidence>
<evidence type="ECO:0000256" key="11">
    <source>
        <dbReference type="ARBA" id="ARBA00044884"/>
    </source>
</evidence>
<evidence type="ECO:0000256" key="3">
    <source>
        <dbReference type="ARBA" id="ARBA00022448"/>
    </source>
</evidence>
<dbReference type="SUPFAM" id="SSF103473">
    <property type="entry name" value="MFS general substrate transporter"/>
    <property type="match status" value="1"/>
</dbReference>
<sequence length="387" mass="42261">MLPELSDKFSVTAAGLGALSAFFYYPYILMQIPVGMITDKFGPKKVMMLAAFITGVACIIFALANSLTLAIIARMLMVFCGAFAFVGTLRLAINFFTPSIFAMLTGITQAMGMLGAAVGEAPMSIYVHHVGVEVAMLSFAILFFIIGLLMLWMSKHNATKQPFAAINNSSKISHGIKEVIKNKALWLNCLFIGCLYGPTTVFAEMWGASFTASFRGLTHTDAAFTTSLIFIGMVFGCPLFGFLNSICNALQLMRLSALLCLILMIVIIYVPRLSLLELQIIYFCYGICNAGIIPSYNRSALLVPRQYSGIALGITNMFSVLLGAICIQLVGILIHLVISNQMQSTHIYPAEIYQRIFILIIVLFCICLALSFKMKSISKSTSLAHVS</sequence>
<accession>A0A8J3E8L7</accession>
<evidence type="ECO:0000256" key="7">
    <source>
        <dbReference type="ARBA" id="ARBA00023228"/>
    </source>
</evidence>
<reference evidence="27" key="1">
    <citation type="journal article" date="2014" name="Int. J. Syst. Evol. Microbiol.">
        <title>Complete genome sequence of Corynebacterium casei LMG S-19264T (=DSM 44701T), isolated from a smear-ripened cheese.</title>
        <authorList>
            <consortium name="US DOE Joint Genome Institute (JGI-PGF)"/>
            <person name="Walter F."/>
            <person name="Albersmeier A."/>
            <person name="Kalinowski J."/>
            <person name="Ruckert C."/>
        </authorList>
    </citation>
    <scope>NUCLEOTIDE SEQUENCE</scope>
    <source>
        <strain evidence="27">CGMCC 1.15758</strain>
    </source>
</reference>
<dbReference type="InterPro" id="IPR052187">
    <property type="entry name" value="MFSD1"/>
</dbReference>
<evidence type="ECO:0000313" key="27">
    <source>
        <dbReference type="EMBL" id="GGF94272.1"/>
    </source>
</evidence>